<reference evidence="2 3" key="1">
    <citation type="submission" date="2024-02" db="EMBL/GenBank/DDBJ databases">
        <title>Rubritalea halochordaticola NBRC 107102.</title>
        <authorList>
            <person name="Ichikawa N."/>
            <person name="Katano-Makiyama Y."/>
            <person name="Hidaka K."/>
        </authorList>
    </citation>
    <scope>NUCLEOTIDE SEQUENCE [LARGE SCALE GENOMIC DNA]</scope>
    <source>
        <strain evidence="2 3">NBRC 107102</strain>
    </source>
</reference>
<keyword evidence="3" id="KW-1185">Reference proteome</keyword>
<accession>A0ABP9V0Z2</accession>
<comment type="caution">
    <text evidence="2">The sequence shown here is derived from an EMBL/GenBank/DDBJ whole genome shotgun (WGS) entry which is preliminary data.</text>
</comment>
<protein>
    <submittedName>
        <fullName evidence="2">Uncharacterized protein</fullName>
    </submittedName>
</protein>
<feature type="chain" id="PRO_5047245385" evidence="1">
    <location>
        <begin position="25"/>
        <end position="157"/>
    </location>
</feature>
<organism evidence="2 3">
    <name type="scientific">Rubritalea halochordaticola</name>
    <dbReference type="NCBI Taxonomy" id="714537"/>
    <lineage>
        <taxon>Bacteria</taxon>
        <taxon>Pseudomonadati</taxon>
        <taxon>Verrucomicrobiota</taxon>
        <taxon>Verrucomicrobiia</taxon>
        <taxon>Verrucomicrobiales</taxon>
        <taxon>Rubritaleaceae</taxon>
        <taxon>Rubritalea</taxon>
    </lineage>
</organism>
<evidence type="ECO:0000256" key="1">
    <source>
        <dbReference type="SAM" id="SignalP"/>
    </source>
</evidence>
<dbReference type="EMBL" id="BAABRL010000008">
    <property type="protein sequence ID" value="GAA5496364.1"/>
    <property type="molecule type" value="Genomic_DNA"/>
</dbReference>
<dbReference type="Proteomes" id="UP001424741">
    <property type="component" value="Unassembled WGS sequence"/>
</dbReference>
<keyword evidence="1" id="KW-0732">Signal</keyword>
<dbReference type="RefSeq" id="WP_346189048.1">
    <property type="nucleotide sequence ID" value="NZ_BAABRL010000008.1"/>
</dbReference>
<evidence type="ECO:0000313" key="3">
    <source>
        <dbReference type="Proteomes" id="UP001424741"/>
    </source>
</evidence>
<name>A0ABP9V0Z2_9BACT</name>
<proteinExistence type="predicted"/>
<gene>
    <name evidence="2" type="ORF">Rhal01_02547</name>
</gene>
<evidence type="ECO:0000313" key="2">
    <source>
        <dbReference type="EMBL" id="GAA5496364.1"/>
    </source>
</evidence>
<feature type="signal peptide" evidence="1">
    <location>
        <begin position="1"/>
        <end position="24"/>
    </location>
</feature>
<sequence length="157" mass="18012">MKTHPLTKAGMLCLSLALLATPLAAEKMNRNDYCKIRYSHFDDKVYAFGLTKEAYRKMAVWRFDQGAPPPISAQQAHGKARAWIDTLEKSPGWKWELDQIALEPIDQNEGKWLWLVSFEYKVTEGGQTGQPIRMHVYVTMNGDLIQPVVSEMKRRSQ</sequence>